<dbReference type="AlphaFoldDB" id="A0A5C8ZSZ2"/>
<organism evidence="2 3">
    <name type="scientific">Parahaliea aestuarii</name>
    <dbReference type="NCBI Taxonomy" id="1852021"/>
    <lineage>
        <taxon>Bacteria</taxon>
        <taxon>Pseudomonadati</taxon>
        <taxon>Pseudomonadota</taxon>
        <taxon>Gammaproteobacteria</taxon>
        <taxon>Cellvibrionales</taxon>
        <taxon>Halieaceae</taxon>
        <taxon>Parahaliea</taxon>
    </lineage>
</organism>
<evidence type="ECO:0000256" key="1">
    <source>
        <dbReference type="SAM" id="Phobius"/>
    </source>
</evidence>
<keyword evidence="1" id="KW-1133">Transmembrane helix</keyword>
<protein>
    <recommendedName>
        <fullName evidence="4">ABC transporter permease</fullName>
    </recommendedName>
</protein>
<feature type="transmembrane region" description="Helical" evidence="1">
    <location>
        <begin position="271"/>
        <end position="295"/>
    </location>
</feature>
<name>A0A5C8ZSZ2_9GAMM</name>
<feature type="transmembrane region" description="Helical" evidence="1">
    <location>
        <begin position="24"/>
        <end position="46"/>
    </location>
</feature>
<keyword evidence="3" id="KW-1185">Reference proteome</keyword>
<dbReference type="RefSeq" id="WP_148064208.1">
    <property type="nucleotide sequence ID" value="NZ_VRYZ01000004.1"/>
</dbReference>
<dbReference type="EMBL" id="VRYZ01000004">
    <property type="protein sequence ID" value="TXS91576.1"/>
    <property type="molecule type" value="Genomic_DNA"/>
</dbReference>
<feature type="transmembrane region" description="Helical" evidence="1">
    <location>
        <begin position="132"/>
        <end position="158"/>
    </location>
</feature>
<dbReference type="Proteomes" id="UP000321933">
    <property type="component" value="Unassembled WGS sequence"/>
</dbReference>
<evidence type="ECO:0008006" key="4">
    <source>
        <dbReference type="Google" id="ProtNLM"/>
    </source>
</evidence>
<comment type="caution">
    <text evidence="2">The sequence shown here is derived from an EMBL/GenBank/DDBJ whole genome shotgun (WGS) entry which is preliminary data.</text>
</comment>
<proteinExistence type="predicted"/>
<sequence length="341" mass="37440">MASNTSSRWFTLVQRELQEYRVSLLWTPLLAALAICVLVLASVLLANRVAAVGQAFIEVVTQEEKISGMNITIQIDDDKDDEVAYRIERTEGASSEDEWNFSRKWTFQPRNADTPQSDSEVVSGGMDYPFNAVLGVINVLMMVLLVIVVVNYLLGCLFDDRRDRSILFWKSMPVSEWEVVLAKLAVALIVAPAIFIGAALVAQLVCTALSMLLMWRMDMNPAEQILGNVHFGRLLVQQVGGWLISALWIAPVYAWLLLASAAARRSPFMTAALPVVAVVFAEELVFGSDFVRGAIAGHLPDPTSTASLPLPADLASLLAGLACTALLVAGAVWLRRHRWEI</sequence>
<accession>A0A5C8ZSZ2</accession>
<evidence type="ECO:0000313" key="3">
    <source>
        <dbReference type="Proteomes" id="UP000321933"/>
    </source>
</evidence>
<dbReference type="OrthoDB" id="118685at2"/>
<feature type="transmembrane region" description="Helical" evidence="1">
    <location>
        <begin position="315"/>
        <end position="334"/>
    </location>
</feature>
<feature type="transmembrane region" description="Helical" evidence="1">
    <location>
        <begin position="239"/>
        <end position="259"/>
    </location>
</feature>
<evidence type="ECO:0000313" key="2">
    <source>
        <dbReference type="EMBL" id="TXS91576.1"/>
    </source>
</evidence>
<keyword evidence="1" id="KW-0812">Transmembrane</keyword>
<keyword evidence="1" id="KW-0472">Membrane</keyword>
<gene>
    <name evidence="2" type="ORF">FVW59_10425</name>
</gene>
<feature type="transmembrane region" description="Helical" evidence="1">
    <location>
        <begin position="179"/>
        <end position="212"/>
    </location>
</feature>
<reference evidence="2 3" key="1">
    <citation type="submission" date="2019-08" db="EMBL/GenBank/DDBJ databases">
        <title>Parahaliea maris sp. nov., isolated from the surface seawater.</title>
        <authorList>
            <person name="Liu Y."/>
        </authorList>
    </citation>
    <scope>NUCLEOTIDE SEQUENCE [LARGE SCALE GENOMIC DNA]</scope>
    <source>
        <strain evidence="2 3">S2-26</strain>
    </source>
</reference>